<name>A0A812TYF3_9DINO</name>
<dbReference type="EMBL" id="CAJNDS010002608">
    <property type="protein sequence ID" value="CAE7543245.1"/>
    <property type="molecule type" value="Genomic_DNA"/>
</dbReference>
<dbReference type="OrthoDB" id="426273at2759"/>
<organism evidence="3 4">
    <name type="scientific">Symbiodinium natans</name>
    <dbReference type="NCBI Taxonomy" id="878477"/>
    <lineage>
        <taxon>Eukaryota</taxon>
        <taxon>Sar</taxon>
        <taxon>Alveolata</taxon>
        <taxon>Dinophyceae</taxon>
        <taxon>Suessiales</taxon>
        <taxon>Symbiodiniaceae</taxon>
        <taxon>Symbiodinium</taxon>
    </lineage>
</organism>
<evidence type="ECO:0000313" key="3">
    <source>
        <dbReference type="EMBL" id="CAE7543245.1"/>
    </source>
</evidence>
<accession>A0A812TYF3</accession>
<sequence length="786" mass="85144">MMPWRTLSAVMQALWVGIVLAEPSCENAEAVKGSALLQRALQNHGAEADLAVAEASSGNRSRGCGMGFSGTCLTNTDWAYQMANYVPGDGAGFFNTFVKVWMDVTPLNGFIFCIGDRPGSWIVGNEYGTSSQLYDSYQGLTYLRNFFISPTDMEDWGTLGYYTTLFCPSGTAADLYTELKVAFAFNKCGTAKVNFLLSISPDTFECFADKLVPVLSRVVGMVPEFTFGISVDRKMSKTVTLAHGDGDDIEVADVTMGAHLGLSVLVRLSVGQILGADDTLGDVLAGDLQMQAVLSYDGDLRTPLTAIASADVVSILPDLLAGVVSAQQVGPTLAAIALRQAGANSNVVDLVEQIQRATLMFVVTGYVTLALAGPTTGILPDLSFQLFTAAMMLRMGPPTSSDLSKATGHLPGLYFYFSADMGAFVESIVKGVVGQIGGLLDVVGVNVDSGVSLSASSGIGFFLNTAGVGFDAEVKIGGSATSIKCVFKFNNRKLRCKARLGWAELFLQNGKYVLNKINNFAGDGVQEVAEFYSDKVGGPGSKFSKQVVNNGKKVVNKVKCKLSNLLGGKCGKSGGNPSQCGDGTEYVIKNEQDKCLQASWDCYAPDSQGKVYYYQKNCLPVFRDCTHMSSSYAEQMKQYWWYTTDRKLCNEYMHNMYFADISNPDDNPKCLRLHDQQMYFAKPGQSTASIGISKTSTERFKIYIRDVTGPYGQVCLQSSSGGATLDQGRRRQPQKVFVRGYDGGRRRRRCSKDGGKKWRIYQKLEPGNGGNYDKENGDAQFNNGCR</sequence>
<gene>
    <name evidence="3" type="ORF">SNAT2548_LOCUS30460</name>
</gene>
<evidence type="ECO:0000256" key="1">
    <source>
        <dbReference type="SAM" id="MobiDB-lite"/>
    </source>
</evidence>
<dbReference type="AlphaFoldDB" id="A0A812TYF3"/>
<keyword evidence="4" id="KW-1185">Reference proteome</keyword>
<feature type="chain" id="PRO_5032956387" evidence="2">
    <location>
        <begin position="22"/>
        <end position="786"/>
    </location>
</feature>
<keyword evidence="2" id="KW-0732">Signal</keyword>
<protein>
    <submittedName>
        <fullName evidence="3">Uncharacterized protein</fullName>
    </submittedName>
</protein>
<evidence type="ECO:0000256" key="2">
    <source>
        <dbReference type="SAM" id="SignalP"/>
    </source>
</evidence>
<proteinExistence type="predicted"/>
<feature type="signal peptide" evidence="2">
    <location>
        <begin position="1"/>
        <end position="21"/>
    </location>
</feature>
<comment type="caution">
    <text evidence="3">The sequence shown here is derived from an EMBL/GenBank/DDBJ whole genome shotgun (WGS) entry which is preliminary data.</text>
</comment>
<feature type="region of interest" description="Disordered" evidence="1">
    <location>
        <begin position="766"/>
        <end position="786"/>
    </location>
</feature>
<dbReference type="Proteomes" id="UP000604046">
    <property type="component" value="Unassembled WGS sequence"/>
</dbReference>
<evidence type="ECO:0000313" key="4">
    <source>
        <dbReference type="Proteomes" id="UP000604046"/>
    </source>
</evidence>
<reference evidence="3" key="1">
    <citation type="submission" date="2021-02" db="EMBL/GenBank/DDBJ databases">
        <authorList>
            <person name="Dougan E. K."/>
            <person name="Rhodes N."/>
            <person name="Thang M."/>
            <person name="Chan C."/>
        </authorList>
    </citation>
    <scope>NUCLEOTIDE SEQUENCE</scope>
</reference>